<dbReference type="Pfam" id="PF25023">
    <property type="entry name" value="TEN_YD-shell"/>
    <property type="match status" value="1"/>
</dbReference>
<evidence type="ECO:0000259" key="3">
    <source>
        <dbReference type="Pfam" id="PF20148"/>
    </source>
</evidence>
<dbReference type="PANTHER" id="PTHR32305:SF15">
    <property type="entry name" value="PROTEIN RHSA-RELATED"/>
    <property type="match status" value="1"/>
</dbReference>
<keyword evidence="1" id="KW-0677">Repeat</keyword>
<dbReference type="Gene3D" id="2.180.10.10">
    <property type="entry name" value="RHS repeat-associated core"/>
    <property type="match status" value="3"/>
</dbReference>
<name>A0ABX7TSE1_STRCY</name>
<dbReference type="EMBL" id="CP071839">
    <property type="protein sequence ID" value="QTD97739.1"/>
    <property type="molecule type" value="Genomic_DNA"/>
</dbReference>
<feature type="domain" description="DUF6531" evidence="3">
    <location>
        <begin position="270"/>
        <end position="342"/>
    </location>
</feature>
<evidence type="ECO:0000313" key="7">
    <source>
        <dbReference type="Proteomes" id="UP000663908"/>
    </source>
</evidence>
<dbReference type="Pfam" id="PF20148">
    <property type="entry name" value="DUF6531"/>
    <property type="match status" value="1"/>
</dbReference>
<evidence type="ECO:0000313" key="6">
    <source>
        <dbReference type="EMBL" id="QTD97739.1"/>
    </source>
</evidence>
<feature type="domain" description="Outer membrane channel protein CpnT-like N-terminal" evidence="5">
    <location>
        <begin position="19"/>
        <end position="144"/>
    </location>
</feature>
<sequence>MPVSVEDTARHILLKLGLWWPEADSGKLRDAAKAWRAFADSVDDVRAPVHRSASSIIHHNTGESIEAFEKFWGRYAKDQDGGWLSDLAKSSREMAKALEKFADAIDDAINKLWTQIGIDAAVIAGGVTLAFFTAGLASGAAVAAADAVIEFGATMGIAVTTTVAEIAAGTLVAAAFGGVESVAVDLAVAQPLKMVTGLQDGFSLDEVNQAAKDGMIFGGALGAGGGLLKASMEGGLADTTPLLLRPPSLRPDLVELGPAARNAERTPCVGEPIDVASGAMLMTQTDLSLPASLPLEFTRTHLSSYRGGVCFGPTWISTLDECLQIDGEGVVFAAADGMRLVYPVPEPGVPAMPVKGPRWPLEWDGKPDGAMTVTDPATGVVRTFAAPVPSPSFGVFHLALDSWSDRNGNRIDVERDDEGIPFGIRHCGGYYVAVDTQGPRITALRLLDDPPSRYHPSTAPDEGTVVMRYGYDSAGNLTEVINSSGEPLRFTYDTQGRVTRWTDRNGTWFSYTYDDRGRVTRTEGIDGILSGTLTYDDTERTTTYTDSQGHVSVHRYNADGLVVEETDPLGHVTRTEWDEYGAKPLAVTDALGHTTRCAYDGAGNLVGLTLPDGSQARAAYNALGLPTEVIEPGGALWRHTYDERGNLLSTVDPTGAETRYTHDEAGRPTTITDALGHTRTVVHDDAGLPLALTDELGHTTTIRRDAFGRVTEVTDPLGHTTRLGWTTDGRPAWRESADGTRESWTWDAEGNLLTHTDPAGNTTHHTVTYFDVPATRTDPDGAHYAFTYDTELRLTGVTNPQGRSWTYTYDEAGRLTAETDFNGRTLTYTHDAAGRLASRTNGAGESLRFTRDAVGRVVEQHDEAGGGITTYSYGPDRRLAHAANAGTEVSLERDPMGRVVAETVNGRRISYAYDALGRRSRRTAPSGLVSEWTYDATGRATALHTADHTLTFSYDKAGRETERRLGDDVTLLQRWSAAGRLTEQSLTVLAGAVGANRLLQHRGYAYRADGHITEIRELTSGTRRFDLDAVGRVTGVRAHGWAETYAYDAAGNPVRADSPGLGVSGERRFDGTLIRRAGHTVYEHDAQGRLVRKKRNLLNGQQRVWSYAWNAEDRLTEAVSPDGDRWCYVYDPFGRRVSKHRVAEDGSACDRTDFSWDDTRLAEQTAPGGTVTTWEFAPDTDRPVAQIDHEPTEHEAKGSFLARLAEETTAAQRTRFHTVVTDVVGTPTELVAPDGRLAWQRRTTVWGAPFPAPPDDEASVDCPLRFPGQYADPETGLHYNVFRYFDPETGGFVSADPLGLDPYPNPYAYGPNPFTWLDPLGLACKKIPTDDLNWNTRSRPTFGHTFSEHGAGAKNTKSLTDRARSTGNQQGQWLDNDKALEFLKTHHDPNGGVREVELPPGMGQVIMPDGTIVEANYARLVPKPDGSYKTAFPILKK</sequence>
<feature type="domain" description="Teneurin-like YD-shell" evidence="4">
    <location>
        <begin position="467"/>
        <end position="523"/>
    </location>
</feature>
<evidence type="ECO:0000259" key="5">
    <source>
        <dbReference type="Pfam" id="PF25547"/>
    </source>
</evidence>
<proteinExistence type="predicted"/>
<gene>
    <name evidence="6" type="primary">rhsC2</name>
    <name evidence="6" type="ORF">S1361_10310</name>
</gene>
<dbReference type="InterPro" id="IPR031325">
    <property type="entry name" value="RHS_repeat"/>
</dbReference>
<organism evidence="6 7">
    <name type="scientific">Streptomyces cyanogenus</name>
    <dbReference type="NCBI Taxonomy" id="80860"/>
    <lineage>
        <taxon>Bacteria</taxon>
        <taxon>Bacillati</taxon>
        <taxon>Actinomycetota</taxon>
        <taxon>Actinomycetes</taxon>
        <taxon>Kitasatosporales</taxon>
        <taxon>Streptomycetaceae</taxon>
        <taxon>Streptomyces</taxon>
    </lineage>
</organism>
<dbReference type="NCBIfam" id="TIGR03696">
    <property type="entry name" value="Rhs_assc_core"/>
    <property type="match status" value="1"/>
</dbReference>
<keyword evidence="6" id="KW-0378">Hydrolase</keyword>
<dbReference type="InterPro" id="IPR056823">
    <property type="entry name" value="TEN-like_YD-shell"/>
</dbReference>
<dbReference type="InterPro" id="IPR057746">
    <property type="entry name" value="CpnT-like_N"/>
</dbReference>
<dbReference type="InterPro" id="IPR050708">
    <property type="entry name" value="T6SS_VgrG/RHS"/>
</dbReference>
<evidence type="ECO:0000259" key="4">
    <source>
        <dbReference type="Pfam" id="PF25023"/>
    </source>
</evidence>
<dbReference type="Pfam" id="PF25547">
    <property type="entry name" value="WXG100_2"/>
    <property type="match status" value="1"/>
</dbReference>
<evidence type="ECO:0000256" key="1">
    <source>
        <dbReference type="ARBA" id="ARBA00022737"/>
    </source>
</evidence>
<dbReference type="NCBIfam" id="TIGR01643">
    <property type="entry name" value="YD_repeat_2x"/>
    <property type="match status" value="15"/>
</dbReference>
<dbReference type="Proteomes" id="UP000663908">
    <property type="component" value="Chromosome"/>
</dbReference>
<keyword evidence="7" id="KW-1185">Reference proteome</keyword>
<protein>
    <submittedName>
        <fullName evidence="6">Deoxyribonuclease RhsC</fullName>
        <ecNumber evidence="6">3.1.-.-</ecNumber>
    </submittedName>
</protein>
<feature type="region of interest" description="Disordered" evidence="2">
    <location>
        <begin position="1343"/>
        <end position="1374"/>
    </location>
</feature>
<dbReference type="RefSeq" id="WP_208031545.1">
    <property type="nucleotide sequence ID" value="NZ_CP071839.1"/>
</dbReference>
<dbReference type="InterPro" id="IPR006530">
    <property type="entry name" value="YD"/>
</dbReference>
<dbReference type="EC" id="3.1.-.-" evidence="6"/>
<dbReference type="InterPro" id="IPR045351">
    <property type="entry name" value="DUF6531"/>
</dbReference>
<dbReference type="PANTHER" id="PTHR32305">
    <property type="match status" value="1"/>
</dbReference>
<dbReference type="InterPro" id="IPR022385">
    <property type="entry name" value="Rhs_assc_core"/>
</dbReference>
<evidence type="ECO:0000256" key="2">
    <source>
        <dbReference type="SAM" id="MobiDB-lite"/>
    </source>
</evidence>
<reference evidence="6 7" key="1">
    <citation type="submission" date="2021-03" db="EMBL/GenBank/DDBJ databases">
        <title>Complete genome sequence of Streptomyces cyanogenus S136, producer of anticancer angucycline landomycin A.</title>
        <authorList>
            <person name="Hrab P."/>
            <person name="Ruckert C."/>
            <person name="Busche T."/>
            <person name="Ostash I."/>
            <person name="Kalinowski J."/>
            <person name="Fedorenko V."/>
            <person name="Yushchuk O."/>
            <person name="Ostash B."/>
        </authorList>
    </citation>
    <scope>NUCLEOTIDE SEQUENCE [LARGE SCALE GENOMIC DNA]</scope>
    <source>
        <strain evidence="6 7">S136</strain>
    </source>
</reference>
<accession>A0ABX7TSE1</accession>
<dbReference type="Pfam" id="PF05593">
    <property type="entry name" value="RHS_repeat"/>
    <property type="match status" value="5"/>
</dbReference>
<dbReference type="GO" id="GO:0016787">
    <property type="term" value="F:hydrolase activity"/>
    <property type="evidence" value="ECO:0007669"/>
    <property type="project" value="UniProtKB-KW"/>
</dbReference>